<sequence>MHTYRRGERFLALCLAAVAGYADSIGFMFYGGVFLSFMSGNTTRLAVSVVEDDTTLMWLAGRCIVLFMVGVMGGALVHRLATRRWGRHRAREAVLAAVSVAFLASSTALLAGDEVLAVSLLSVGVGAMNSVFERDGEVSIALTYMTGTLVKAGQRFVDSFFGGHVTAWVYPLFMALFLAGGAVVGALVFFNLGLVAVYPLTAFLVAVAVVNHVVRERRRRRGLPL</sequence>
<proteinExistence type="predicted"/>
<keyword evidence="1" id="KW-0812">Transmembrane</keyword>
<dbReference type="InterPro" id="IPR010699">
    <property type="entry name" value="DUF1275"/>
</dbReference>
<protein>
    <submittedName>
        <fullName evidence="2">YoaK family protein</fullName>
    </submittedName>
</protein>
<dbReference type="Pfam" id="PF06912">
    <property type="entry name" value="DUF1275"/>
    <property type="match status" value="1"/>
</dbReference>
<reference evidence="2" key="1">
    <citation type="submission" date="2022-04" db="EMBL/GenBank/DDBJ databases">
        <title>Corynebacterium kalidii LD5P10.</title>
        <authorList>
            <person name="Sun J.Q."/>
        </authorList>
    </citation>
    <scope>NUCLEOTIDE SEQUENCE</scope>
    <source>
        <strain evidence="2">LD5P10</strain>
    </source>
</reference>
<keyword evidence="3" id="KW-1185">Reference proteome</keyword>
<dbReference type="Proteomes" id="UP001139207">
    <property type="component" value="Unassembled WGS sequence"/>
</dbReference>
<dbReference type="PANTHER" id="PTHR37314">
    <property type="entry name" value="SLR0142 PROTEIN"/>
    <property type="match status" value="1"/>
</dbReference>
<dbReference type="PANTHER" id="PTHR37314:SF4">
    <property type="entry name" value="UPF0700 TRANSMEMBRANE PROTEIN YOAK"/>
    <property type="match status" value="1"/>
</dbReference>
<keyword evidence="1" id="KW-1133">Transmembrane helix</keyword>
<feature type="transmembrane region" description="Helical" evidence="1">
    <location>
        <begin position="169"/>
        <end position="190"/>
    </location>
</feature>
<feature type="transmembrane region" description="Helical" evidence="1">
    <location>
        <begin position="196"/>
        <end position="214"/>
    </location>
</feature>
<organism evidence="2 3">
    <name type="scientific">Corynebacterium kalidii</name>
    <dbReference type="NCBI Taxonomy" id="2931982"/>
    <lineage>
        <taxon>Bacteria</taxon>
        <taxon>Bacillati</taxon>
        <taxon>Actinomycetota</taxon>
        <taxon>Actinomycetes</taxon>
        <taxon>Mycobacteriales</taxon>
        <taxon>Corynebacteriaceae</taxon>
        <taxon>Corynebacterium</taxon>
    </lineage>
</organism>
<evidence type="ECO:0000313" key="2">
    <source>
        <dbReference type="EMBL" id="MCJ7858339.1"/>
    </source>
</evidence>
<feature type="transmembrane region" description="Helical" evidence="1">
    <location>
        <begin position="57"/>
        <end position="81"/>
    </location>
</feature>
<feature type="transmembrane region" description="Helical" evidence="1">
    <location>
        <begin position="12"/>
        <end position="37"/>
    </location>
</feature>
<keyword evidence="1" id="KW-0472">Membrane</keyword>
<dbReference type="AlphaFoldDB" id="A0A9X1WG08"/>
<accession>A0A9X1WG08</accession>
<gene>
    <name evidence="2" type="ORF">MUN33_06365</name>
</gene>
<comment type="caution">
    <text evidence="2">The sequence shown here is derived from an EMBL/GenBank/DDBJ whole genome shotgun (WGS) entry which is preliminary data.</text>
</comment>
<evidence type="ECO:0000313" key="3">
    <source>
        <dbReference type="Proteomes" id="UP001139207"/>
    </source>
</evidence>
<name>A0A9X1WG08_9CORY</name>
<dbReference type="RefSeq" id="WP_244804068.1">
    <property type="nucleotide sequence ID" value="NZ_JALIEA010000012.1"/>
</dbReference>
<evidence type="ECO:0000256" key="1">
    <source>
        <dbReference type="SAM" id="Phobius"/>
    </source>
</evidence>
<dbReference type="EMBL" id="JALIEA010000012">
    <property type="protein sequence ID" value="MCJ7858339.1"/>
    <property type="molecule type" value="Genomic_DNA"/>
</dbReference>